<reference evidence="2" key="2">
    <citation type="submission" date="2015-01" db="EMBL/GenBank/DDBJ databases">
        <title>Evolutionary Origins and Diversification of the Mycorrhizal Mutualists.</title>
        <authorList>
            <consortium name="DOE Joint Genome Institute"/>
            <consortium name="Mycorrhizal Genomics Consortium"/>
            <person name="Kohler A."/>
            <person name="Kuo A."/>
            <person name="Nagy L.G."/>
            <person name="Floudas D."/>
            <person name="Copeland A."/>
            <person name="Barry K.W."/>
            <person name="Cichocki N."/>
            <person name="Veneault-Fourrey C."/>
            <person name="LaButti K."/>
            <person name="Lindquist E.A."/>
            <person name="Lipzen A."/>
            <person name="Lundell T."/>
            <person name="Morin E."/>
            <person name="Murat C."/>
            <person name="Riley R."/>
            <person name="Ohm R."/>
            <person name="Sun H."/>
            <person name="Tunlid A."/>
            <person name="Henrissat B."/>
            <person name="Grigoriev I.V."/>
            <person name="Hibbett D.S."/>
            <person name="Martin F."/>
        </authorList>
    </citation>
    <scope>NUCLEOTIDE SEQUENCE [LARGE SCALE GENOMIC DNA]</scope>
    <source>
        <strain evidence="2">MUT 4182</strain>
    </source>
</reference>
<dbReference type="Pfam" id="PF08284">
    <property type="entry name" value="RVP_2"/>
    <property type="match status" value="1"/>
</dbReference>
<sequence>VPRAIVINVIINELPACALVDTGSLSDFMSTKFADQLKAPLLKLEKPMSVQLAVTGSRSTINTCVNANFRFQGIDENRRFDIMNIENYDLILGTPFLFQHKVALAFNPSLLSVGSGNSLPIEGENVSVIPSRAANVAE</sequence>
<keyword evidence="2" id="KW-1185">Reference proteome</keyword>
<dbReference type="Proteomes" id="UP000054248">
    <property type="component" value="Unassembled WGS sequence"/>
</dbReference>
<name>A0A0C3K7X6_9AGAM</name>
<dbReference type="HOGENOM" id="CLU_047281_3_0_1"/>
<dbReference type="STRING" id="1051891.A0A0C3K7X6"/>
<dbReference type="OrthoDB" id="1750432at2759"/>
<dbReference type="AlphaFoldDB" id="A0A0C3K7X6"/>
<dbReference type="EMBL" id="KN823373">
    <property type="protein sequence ID" value="KIO17523.1"/>
    <property type="molecule type" value="Genomic_DNA"/>
</dbReference>
<organism evidence="1 2">
    <name type="scientific">Tulasnella calospora MUT 4182</name>
    <dbReference type="NCBI Taxonomy" id="1051891"/>
    <lineage>
        <taxon>Eukaryota</taxon>
        <taxon>Fungi</taxon>
        <taxon>Dikarya</taxon>
        <taxon>Basidiomycota</taxon>
        <taxon>Agaricomycotina</taxon>
        <taxon>Agaricomycetes</taxon>
        <taxon>Cantharellales</taxon>
        <taxon>Tulasnellaceae</taxon>
        <taxon>Tulasnella</taxon>
    </lineage>
</organism>
<dbReference type="InterPro" id="IPR021109">
    <property type="entry name" value="Peptidase_aspartic_dom_sf"/>
</dbReference>
<evidence type="ECO:0008006" key="3">
    <source>
        <dbReference type="Google" id="ProtNLM"/>
    </source>
</evidence>
<reference evidence="1 2" key="1">
    <citation type="submission" date="2014-04" db="EMBL/GenBank/DDBJ databases">
        <authorList>
            <consortium name="DOE Joint Genome Institute"/>
            <person name="Kuo A."/>
            <person name="Girlanda M."/>
            <person name="Perotto S."/>
            <person name="Kohler A."/>
            <person name="Nagy L.G."/>
            <person name="Floudas D."/>
            <person name="Copeland A."/>
            <person name="Barry K.W."/>
            <person name="Cichocki N."/>
            <person name="Veneault-Fourrey C."/>
            <person name="LaButti K."/>
            <person name="Lindquist E.A."/>
            <person name="Lipzen A."/>
            <person name="Lundell T."/>
            <person name="Morin E."/>
            <person name="Murat C."/>
            <person name="Sun H."/>
            <person name="Tunlid A."/>
            <person name="Henrissat B."/>
            <person name="Grigoriev I.V."/>
            <person name="Hibbett D.S."/>
            <person name="Martin F."/>
            <person name="Nordberg H.P."/>
            <person name="Cantor M.N."/>
            <person name="Hua S.X."/>
        </authorList>
    </citation>
    <scope>NUCLEOTIDE SEQUENCE [LARGE SCALE GENOMIC DNA]</scope>
    <source>
        <strain evidence="1 2">MUT 4182</strain>
    </source>
</reference>
<proteinExistence type="predicted"/>
<feature type="non-terminal residue" evidence="1">
    <location>
        <position position="138"/>
    </location>
</feature>
<dbReference type="SUPFAM" id="SSF50630">
    <property type="entry name" value="Acid proteases"/>
    <property type="match status" value="1"/>
</dbReference>
<feature type="non-terminal residue" evidence="1">
    <location>
        <position position="1"/>
    </location>
</feature>
<evidence type="ECO:0000313" key="2">
    <source>
        <dbReference type="Proteomes" id="UP000054248"/>
    </source>
</evidence>
<dbReference type="Gene3D" id="2.40.70.10">
    <property type="entry name" value="Acid Proteases"/>
    <property type="match status" value="1"/>
</dbReference>
<gene>
    <name evidence="1" type="ORF">M407DRAFT_49589</name>
</gene>
<evidence type="ECO:0000313" key="1">
    <source>
        <dbReference type="EMBL" id="KIO17523.1"/>
    </source>
</evidence>
<dbReference type="CDD" id="cd00303">
    <property type="entry name" value="retropepsin_like"/>
    <property type="match status" value="1"/>
</dbReference>
<accession>A0A0C3K7X6</accession>
<protein>
    <recommendedName>
        <fullName evidence="3">Aspartic peptidase DDI1-type domain-containing protein</fullName>
    </recommendedName>
</protein>